<dbReference type="Proteomes" id="UP001234297">
    <property type="component" value="Chromosome 7"/>
</dbReference>
<sequence length="117" mass="13133">MRVLFVFRALHSKTRPPSQPFISRISRAFSNLQLPNGRPSFGIAFDIDGVILRGREPVGGSQFALTRLYDDCGDLKIPFLFLTNGGFTFISNNCIDFLKADCGAFSQIPSAFRKMYF</sequence>
<evidence type="ECO:0000313" key="1">
    <source>
        <dbReference type="EMBL" id="KAJ8631470.1"/>
    </source>
</evidence>
<reference evidence="1 2" key="1">
    <citation type="journal article" date="2022" name="Hortic Res">
        <title>A haplotype resolved chromosomal level avocado genome allows analysis of novel avocado genes.</title>
        <authorList>
            <person name="Nath O."/>
            <person name="Fletcher S.J."/>
            <person name="Hayward A."/>
            <person name="Shaw L.M."/>
            <person name="Masouleh A.K."/>
            <person name="Furtado A."/>
            <person name="Henry R.J."/>
            <person name="Mitter N."/>
        </authorList>
    </citation>
    <scope>NUCLEOTIDE SEQUENCE [LARGE SCALE GENOMIC DNA]</scope>
    <source>
        <strain evidence="2">cv. Hass</strain>
    </source>
</reference>
<accession>A0ACC2LDE3</accession>
<organism evidence="1 2">
    <name type="scientific">Persea americana</name>
    <name type="common">Avocado</name>
    <dbReference type="NCBI Taxonomy" id="3435"/>
    <lineage>
        <taxon>Eukaryota</taxon>
        <taxon>Viridiplantae</taxon>
        <taxon>Streptophyta</taxon>
        <taxon>Embryophyta</taxon>
        <taxon>Tracheophyta</taxon>
        <taxon>Spermatophyta</taxon>
        <taxon>Magnoliopsida</taxon>
        <taxon>Magnoliidae</taxon>
        <taxon>Laurales</taxon>
        <taxon>Lauraceae</taxon>
        <taxon>Persea</taxon>
    </lineage>
</organism>
<evidence type="ECO:0000313" key="2">
    <source>
        <dbReference type="Proteomes" id="UP001234297"/>
    </source>
</evidence>
<name>A0ACC2LDE3_PERAE</name>
<dbReference type="EMBL" id="CM056815">
    <property type="protein sequence ID" value="KAJ8631470.1"/>
    <property type="molecule type" value="Genomic_DNA"/>
</dbReference>
<proteinExistence type="predicted"/>
<keyword evidence="2" id="KW-1185">Reference proteome</keyword>
<comment type="caution">
    <text evidence="1">The sequence shown here is derived from an EMBL/GenBank/DDBJ whole genome shotgun (WGS) entry which is preliminary data.</text>
</comment>
<protein>
    <submittedName>
        <fullName evidence="1">Uncharacterized protein</fullName>
    </submittedName>
</protein>
<gene>
    <name evidence="1" type="ORF">MRB53_024793</name>
</gene>